<proteinExistence type="predicted"/>
<evidence type="ECO:0000313" key="1">
    <source>
        <dbReference type="EMBL" id="XDJ03093.1"/>
    </source>
</evidence>
<dbReference type="EMBL" id="PP977194">
    <property type="protein sequence ID" value="XDJ03093.1"/>
    <property type="molecule type" value="Genomic_DNA"/>
</dbReference>
<sequence>MRWRHFYLVDCTKYHGGEYLMKSFFLNPRTWDLALDTQGNIAVNTEEYQQAQDIACSCRVFLGDDYYNKNDGIPYLESIMGKFGYPISLYQRHLQERSLLVSGVVSVNVKLALDKDRVASGSIEFTNDKNLSGVVGL</sequence>
<organism evidence="1">
    <name type="scientific">Acinetobacter phage vB_AbaM-SPB</name>
    <dbReference type="NCBI Taxonomy" id="3236747"/>
    <lineage>
        <taxon>Viruses</taxon>
        <taxon>Duplodnaviria</taxon>
        <taxon>Heunggongvirae</taxon>
        <taxon>Uroviricota</taxon>
        <taxon>Caudoviricetes</taxon>
        <taxon>Obolenskvirus</taxon>
    </lineage>
</organism>
<name>A0AB39C8R5_9CAUD</name>
<reference evidence="1" key="1">
    <citation type="submission" date="2024-07" db="EMBL/GenBank/DDBJ databases">
        <title>Genomic characterization and preclinical evaluation of a locally isolated lytic Acinetobacter phage vB_AbaM-SPB against carbapenem-resistant Acinetobacter baumannii clinical isolate.</title>
        <authorList>
            <person name="Elshamy A.A."/>
            <person name="Saad B.T."/>
            <person name="Mabrouk S.S."/>
            <person name="Aboshanab K.M."/>
        </authorList>
    </citation>
    <scope>NUCLEOTIDE SEQUENCE</scope>
</reference>
<accession>A0AB39C8R5</accession>
<protein>
    <submittedName>
        <fullName evidence="1">Tail sheath initiator protein</fullName>
    </submittedName>
</protein>